<evidence type="ECO:0000259" key="2">
    <source>
        <dbReference type="Pfam" id="PF13439"/>
    </source>
</evidence>
<dbReference type="InterPro" id="IPR001296">
    <property type="entry name" value="Glyco_trans_1"/>
</dbReference>
<proteinExistence type="predicted"/>
<feature type="domain" description="Glycosyl transferase family 1" evidence="1">
    <location>
        <begin position="181"/>
        <end position="309"/>
    </location>
</feature>
<protein>
    <recommendedName>
        <fullName evidence="5">Glycosyltransferase subfamily 4-like N-terminal domain-containing protein</fullName>
    </recommendedName>
</protein>
<accession>A0A1G2R0Z3</accession>
<dbReference type="Gene3D" id="3.40.50.2000">
    <property type="entry name" value="Glycogen Phosphorylase B"/>
    <property type="match status" value="2"/>
</dbReference>
<dbReference type="SUPFAM" id="SSF53756">
    <property type="entry name" value="UDP-Glycosyltransferase/glycogen phosphorylase"/>
    <property type="match status" value="1"/>
</dbReference>
<organism evidence="3 4">
    <name type="scientific">Candidatus Wildermuthbacteria bacterium RIFCSPHIGHO2_02_FULL_45_25</name>
    <dbReference type="NCBI Taxonomy" id="1802450"/>
    <lineage>
        <taxon>Bacteria</taxon>
        <taxon>Candidatus Wildermuthiibacteriota</taxon>
    </lineage>
</organism>
<feature type="domain" description="Glycosyltransferase subfamily 4-like N-terminal" evidence="2">
    <location>
        <begin position="16"/>
        <end position="174"/>
    </location>
</feature>
<dbReference type="Proteomes" id="UP000178092">
    <property type="component" value="Unassembled WGS sequence"/>
</dbReference>
<dbReference type="PANTHER" id="PTHR12526">
    <property type="entry name" value="GLYCOSYLTRANSFERASE"/>
    <property type="match status" value="1"/>
</dbReference>
<comment type="caution">
    <text evidence="3">The sequence shown here is derived from an EMBL/GenBank/DDBJ whole genome shotgun (WGS) entry which is preliminary data.</text>
</comment>
<dbReference type="EMBL" id="MHTV01000031">
    <property type="protein sequence ID" value="OHA66554.1"/>
    <property type="molecule type" value="Genomic_DNA"/>
</dbReference>
<evidence type="ECO:0000259" key="1">
    <source>
        <dbReference type="Pfam" id="PF00534"/>
    </source>
</evidence>
<sequence length="399" mass="45843">MATRKVIILIPTLAHGGAERVVSSLSFQAPAHVELVLAVFERNISYPFQGRIESLDVALTKSLVPRVYRFFLRWWRFRRLLEKERPDAVISFGYSADIINIFTNRKAVIRVDMFLTEGRRGVWGSFTKWIAKFVFRRAYLILAVSEAIKMDLGETFGISTEKIRVLRNPIDVERIKKLSQEELPSAYQKVFEFPVVVAMGRLTKQKGQWHIIKAFQEVKKQLPQAKLCILGKGSMEEELRSYVSSVGIAGDVYFAGWQENPYAFLGRARVFVLSSLWEGLPMVLLEAMACGLPIVSADCKSGPREILAPSTDVKFQTQEIEYAEFGALTPVCSRSWEYRAQASREERLLAEALVRVLRDSSYARQLGLQSGRRAQDFDNERILQEYEFLWNENYFEKRL</sequence>
<dbReference type="Pfam" id="PF00534">
    <property type="entry name" value="Glycos_transf_1"/>
    <property type="match status" value="1"/>
</dbReference>
<evidence type="ECO:0000313" key="3">
    <source>
        <dbReference type="EMBL" id="OHA66554.1"/>
    </source>
</evidence>
<dbReference type="Pfam" id="PF13439">
    <property type="entry name" value="Glyco_transf_4"/>
    <property type="match status" value="1"/>
</dbReference>
<evidence type="ECO:0008006" key="5">
    <source>
        <dbReference type="Google" id="ProtNLM"/>
    </source>
</evidence>
<dbReference type="CDD" id="cd03811">
    <property type="entry name" value="GT4_GT28_WabH-like"/>
    <property type="match status" value="1"/>
</dbReference>
<name>A0A1G2R0Z3_9BACT</name>
<reference evidence="3 4" key="1">
    <citation type="journal article" date="2016" name="Nat. Commun.">
        <title>Thousands of microbial genomes shed light on interconnected biogeochemical processes in an aquifer system.</title>
        <authorList>
            <person name="Anantharaman K."/>
            <person name="Brown C.T."/>
            <person name="Hug L.A."/>
            <person name="Sharon I."/>
            <person name="Castelle C.J."/>
            <person name="Probst A.J."/>
            <person name="Thomas B.C."/>
            <person name="Singh A."/>
            <person name="Wilkins M.J."/>
            <person name="Karaoz U."/>
            <person name="Brodie E.L."/>
            <person name="Williams K.H."/>
            <person name="Hubbard S.S."/>
            <person name="Banfield J.F."/>
        </authorList>
    </citation>
    <scope>NUCLEOTIDE SEQUENCE [LARGE SCALE GENOMIC DNA]</scope>
</reference>
<dbReference type="AlphaFoldDB" id="A0A1G2R0Z3"/>
<dbReference type="GO" id="GO:0016757">
    <property type="term" value="F:glycosyltransferase activity"/>
    <property type="evidence" value="ECO:0007669"/>
    <property type="project" value="InterPro"/>
</dbReference>
<gene>
    <name evidence="3" type="ORF">A3C04_03690</name>
</gene>
<evidence type="ECO:0000313" key="4">
    <source>
        <dbReference type="Proteomes" id="UP000178092"/>
    </source>
</evidence>
<dbReference type="PANTHER" id="PTHR12526:SF630">
    <property type="entry name" value="GLYCOSYLTRANSFERASE"/>
    <property type="match status" value="1"/>
</dbReference>
<dbReference type="InterPro" id="IPR028098">
    <property type="entry name" value="Glyco_trans_4-like_N"/>
</dbReference>